<accession>A0A1C7NEF0</accession>
<gene>
    <name evidence="1" type="ORF">A0J61_04526</name>
</gene>
<protein>
    <submittedName>
        <fullName evidence="1">Uncharacterized protein</fullName>
    </submittedName>
</protein>
<evidence type="ECO:0000313" key="2">
    <source>
        <dbReference type="Proteomes" id="UP000093000"/>
    </source>
</evidence>
<organism evidence="1 2">
    <name type="scientific">Choanephora cucurbitarum</name>
    <dbReference type="NCBI Taxonomy" id="101091"/>
    <lineage>
        <taxon>Eukaryota</taxon>
        <taxon>Fungi</taxon>
        <taxon>Fungi incertae sedis</taxon>
        <taxon>Mucoromycota</taxon>
        <taxon>Mucoromycotina</taxon>
        <taxon>Mucoromycetes</taxon>
        <taxon>Mucorales</taxon>
        <taxon>Mucorineae</taxon>
        <taxon>Choanephoraceae</taxon>
        <taxon>Choanephoroideae</taxon>
        <taxon>Choanephora</taxon>
    </lineage>
</organism>
<dbReference type="OrthoDB" id="2264205at2759"/>
<dbReference type="AlphaFoldDB" id="A0A1C7NEF0"/>
<comment type="caution">
    <text evidence="1">The sequence shown here is derived from an EMBL/GenBank/DDBJ whole genome shotgun (WGS) entry which is preliminary data.</text>
</comment>
<evidence type="ECO:0000313" key="1">
    <source>
        <dbReference type="EMBL" id="OBZ87418.1"/>
    </source>
</evidence>
<sequence length="159" mass="17323">MKFAANMLKAMRLLPRSALGFTNLRGALTLFYLILLASASSTVTYDAFENSANSTQTVLIRSRATMTLQQGVLFGKSEIKVYPCRASVVEPTHANLEPTKLSLFSRKEVLESVKQSLTPFGHAAEADILIEPVTGISLVTRYAVLAVANQEQQSSSPEE</sequence>
<name>A0A1C7NEF0_9FUNG</name>
<dbReference type="Proteomes" id="UP000093000">
    <property type="component" value="Unassembled WGS sequence"/>
</dbReference>
<dbReference type="EMBL" id="LUGH01000224">
    <property type="protein sequence ID" value="OBZ87418.1"/>
    <property type="molecule type" value="Genomic_DNA"/>
</dbReference>
<dbReference type="InParanoid" id="A0A1C7NEF0"/>
<keyword evidence="2" id="KW-1185">Reference proteome</keyword>
<reference evidence="1 2" key="1">
    <citation type="submission" date="2016-03" db="EMBL/GenBank/DDBJ databases">
        <title>Choanephora cucurbitarum.</title>
        <authorList>
            <person name="Min B."/>
            <person name="Park H."/>
            <person name="Park J.-H."/>
            <person name="Shin H.-D."/>
            <person name="Choi I.-G."/>
        </authorList>
    </citation>
    <scope>NUCLEOTIDE SEQUENCE [LARGE SCALE GENOMIC DNA]</scope>
    <source>
        <strain evidence="1 2">KUS-F28377</strain>
    </source>
</reference>
<proteinExistence type="predicted"/>